<reference evidence="1" key="1">
    <citation type="journal article" date="2014" name="Front. Microbiol.">
        <title>High frequency of phylogenetically diverse reductive dehalogenase-homologous genes in deep subseafloor sedimentary metagenomes.</title>
        <authorList>
            <person name="Kawai M."/>
            <person name="Futagami T."/>
            <person name="Toyoda A."/>
            <person name="Takaki Y."/>
            <person name="Nishi S."/>
            <person name="Hori S."/>
            <person name="Arai W."/>
            <person name="Tsubouchi T."/>
            <person name="Morono Y."/>
            <person name="Uchiyama I."/>
            <person name="Ito T."/>
            <person name="Fujiyama A."/>
            <person name="Inagaki F."/>
            <person name="Takami H."/>
        </authorList>
    </citation>
    <scope>NUCLEOTIDE SEQUENCE</scope>
    <source>
        <strain evidence="1">Expedition CK06-06</strain>
    </source>
</reference>
<sequence>MLSTRQTKAQILEDATTLNDTIDIQKAEIVNLKDKLADKDKLTSQLYYDIELLRARGFKLGETIQHLTRAIDKLSG</sequence>
<proteinExistence type="predicted"/>
<protein>
    <submittedName>
        <fullName evidence="1">Uncharacterized protein</fullName>
    </submittedName>
</protein>
<evidence type="ECO:0000313" key="1">
    <source>
        <dbReference type="EMBL" id="GAF69027.1"/>
    </source>
</evidence>
<comment type="caution">
    <text evidence="1">The sequence shown here is derived from an EMBL/GenBank/DDBJ whole genome shotgun (WGS) entry which is preliminary data.</text>
</comment>
<organism evidence="1">
    <name type="scientific">marine sediment metagenome</name>
    <dbReference type="NCBI Taxonomy" id="412755"/>
    <lineage>
        <taxon>unclassified sequences</taxon>
        <taxon>metagenomes</taxon>
        <taxon>ecological metagenomes</taxon>
    </lineage>
</organism>
<accession>X0RZ88</accession>
<gene>
    <name evidence="1" type="ORF">S01H1_12574</name>
</gene>
<dbReference type="AlphaFoldDB" id="X0RZ88"/>
<dbReference type="EMBL" id="BARS01006462">
    <property type="protein sequence ID" value="GAF69027.1"/>
    <property type="molecule type" value="Genomic_DNA"/>
</dbReference>
<name>X0RZ88_9ZZZZ</name>